<organism evidence="1 2">
    <name type="scientific">Geranomyces variabilis</name>
    <dbReference type="NCBI Taxonomy" id="109894"/>
    <lineage>
        <taxon>Eukaryota</taxon>
        <taxon>Fungi</taxon>
        <taxon>Fungi incertae sedis</taxon>
        <taxon>Chytridiomycota</taxon>
        <taxon>Chytridiomycota incertae sedis</taxon>
        <taxon>Chytridiomycetes</taxon>
        <taxon>Spizellomycetales</taxon>
        <taxon>Powellomycetaceae</taxon>
        <taxon>Geranomyces</taxon>
    </lineage>
</organism>
<comment type="caution">
    <text evidence="1">The sequence shown here is derived from an EMBL/GenBank/DDBJ whole genome shotgun (WGS) entry which is preliminary data.</text>
</comment>
<sequence>MPAPPLPADLDVNISAFMMFCERLSNIEERLDAWDRNARHTQMSRNGFLDHKLLGHRFLIERRPSDDRRLDVEQQANADHYPDCMMVTIEYRCVEHKQGLCDGNAADLSYFTPAETEKIRHADLAYHPSPKSVGIPSALACLCEEALRRQVLSSCNRKAFSECYLLPRMDEGECTIFLRAVGRQDVNAFVNEAATLFSLRHNRSCILSMVVEDSDIFFMRVHELGMRWLAGNDEERRHVAATAREFKLINDLSLKDMRKHCRFSLYVQHSMILKATKFVPASTPTEPHTSAFTFHKMIGWPPQQLENERSDPHKEKEG</sequence>
<gene>
    <name evidence="1" type="ORF">HDU87_002067</name>
</gene>
<reference evidence="1" key="1">
    <citation type="submission" date="2020-05" db="EMBL/GenBank/DDBJ databases">
        <title>Phylogenomic resolution of chytrid fungi.</title>
        <authorList>
            <person name="Stajich J.E."/>
            <person name="Amses K."/>
            <person name="Simmons R."/>
            <person name="Seto K."/>
            <person name="Myers J."/>
            <person name="Bonds A."/>
            <person name="Quandt C.A."/>
            <person name="Barry K."/>
            <person name="Liu P."/>
            <person name="Grigoriev I."/>
            <person name="Longcore J.E."/>
            <person name="James T.Y."/>
        </authorList>
    </citation>
    <scope>NUCLEOTIDE SEQUENCE</scope>
    <source>
        <strain evidence="1">JEL0379</strain>
    </source>
</reference>
<dbReference type="EMBL" id="JADGJQ010000164">
    <property type="protein sequence ID" value="KAJ3166578.1"/>
    <property type="molecule type" value="Genomic_DNA"/>
</dbReference>
<dbReference type="Proteomes" id="UP001212152">
    <property type="component" value="Unassembled WGS sequence"/>
</dbReference>
<evidence type="ECO:0000313" key="1">
    <source>
        <dbReference type="EMBL" id="KAJ3166578.1"/>
    </source>
</evidence>
<accession>A0AAD5TCC2</accession>
<keyword evidence="2" id="KW-1185">Reference proteome</keyword>
<proteinExistence type="predicted"/>
<name>A0AAD5TCC2_9FUNG</name>
<evidence type="ECO:0000313" key="2">
    <source>
        <dbReference type="Proteomes" id="UP001212152"/>
    </source>
</evidence>
<protein>
    <submittedName>
        <fullName evidence="1">Uncharacterized protein</fullName>
    </submittedName>
</protein>
<dbReference type="AlphaFoldDB" id="A0AAD5TCC2"/>